<sequence>MENSPLLVNLAVALLVALLGGVLAMRLGQSAMLGYILAGIAIGPFTPGFVGDPATVGALADLGVIFLMFAIGVQLSFRDLVRLGPIAGLGGLAQVALTIGLGYLVGVALGWQPLEALFFGAVLSNSSSTVLSKTLGERGDLDADHGRIALAWSSVQDLSTIVLVVLLSALAGGGDALAGVLALAIGKAIIFLALVATLGAWALPRVFEWVAALKSREIFILVTAAVALGMAHASSFFGLSLALGAFVAGIVVGESDLSHQILGEVLPLRDLFAALFFVSVGMLVNPAFVVRELPLVLLTLALIVLAKGVLVAGITALFRYQPRTVLLAGITLAQSAEFSFLLATLGASLGVVSPLVFNLLLAGAAASIIVAPPLYRLGLPLADWVQRRLPPSHLAQHPAVAGAAGAGPTGHAVICGYGRVGQVIGAALRRRGLAFVVLDEDRYLVRRARAQGLPALLGNAASPVLLERANLGAACTLVIALPDPLAARQIVEYARHHHPDLDIVARTHSWEERAALTGRGVTEAVMGELELALEMMRHTLGRFGLSDLEALAEVDRARTQTVPAPSPKADLQIMPAPPVVAAPSRPDSETAT</sequence>
<keyword evidence="5 8" id="KW-1133">Transmembrane helix</keyword>
<dbReference type="InterPro" id="IPR006153">
    <property type="entry name" value="Cation/H_exchanger_TM"/>
</dbReference>
<evidence type="ECO:0000259" key="9">
    <source>
        <dbReference type="PROSITE" id="PS51201"/>
    </source>
</evidence>
<protein>
    <submittedName>
        <fullName evidence="10">Inner membrane protein YbaL, KefB/KefC family</fullName>
    </submittedName>
</protein>
<keyword evidence="3" id="KW-0813">Transport</keyword>
<keyword evidence="4 8" id="KW-0812">Transmembrane</keyword>
<evidence type="ECO:0000256" key="6">
    <source>
        <dbReference type="ARBA" id="ARBA00023136"/>
    </source>
</evidence>
<reference evidence="10" key="1">
    <citation type="submission" date="2020-02" db="EMBL/GenBank/DDBJ databases">
        <authorList>
            <person name="Meier V. D."/>
        </authorList>
    </citation>
    <scope>NUCLEOTIDE SEQUENCE</scope>
    <source>
        <strain evidence="10">AVDCRST_MAG18</strain>
    </source>
</reference>
<dbReference type="GO" id="GO:1902600">
    <property type="term" value="P:proton transmembrane transport"/>
    <property type="evidence" value="ECO:0007669"/>
    <property type="project" value="InterPro"/>
</dbReference>
<evidence type="ECO:0000256" key="1">
    <source>
        <dbReference type="ARBA" id="ARBA00004141"/>
    </source>
</evidence>
<feature type="transmembrane region" description="Helical" evidence="8">
    <location>
        <begin position="56"/>
        <end position="77"/>
    </location>
</feature>
<feature type="transmembrane region" description="Helical" evidence="8">
    <location>
        <begin position="271"/>
        <end position="288"/>
    </location>
</feature>
<feature type="region of interest" description="Disordered" evidence="7">
    <location>
        <begin position="562"/>
        <end position="592"/>
    </location>
</feature>
<comment type="similarity">
    <text evidence="2">Belongs to the monovalent cation:proton antiporter 2 (CPA2) transporter (TC 2.A.37) family.</text>
</comment>
<feature type="transmembrane region" description="Helical" evidence="8">
    <location>
        <begin position="6"/>
        <end position="25"/>
    </location>
</feature>
<comment type="subcellular location">
    <subcellularLocation>
        <location evidence="1">Membrane</location>
        <topology evidence="1">Multi-pass membrane protein</topology>
    </subcellularLocation>
</comment>
<dbReference type="Gene3D" id="3.40.50.720">
    <property type="entry name" value="NAD(P)-binding Rossmann-like Domain"/>
    <property type="match status" value="1"/>
</dbReference>
<evidence type="ECO:0000256" key="7">
    <source>
        <dbReference type="SAM" id="MobiDB-lite"/>
    </source>
</evidence>
<dbReference type="AlphaFoldDB" id="A0A6J4VD14"/>
<dbReference type="GO" id="GO:0016020">
    <property type="term" value="C:membrane"/>
    <property type="evidence" value="ECO:0007669"/>
    <property type="project" value="UniProtKB-SubCell"/>
</dbReference>
<feature type="transmembrane region" description="Helical" evidence="8">
    <location>
        <begin position="218"/>
        <end position="251"/>
    </location>
</feature>
<dbReference type="EMBL" id="CADCWN010000153">
    <property type="protein sequence ID" value="CAA9570695.1"/>
    <property type="molecule type" value="Genomic_DNA"/>
</dbReference>
<evidence type="ECO:0000256" key="3">
    <source>
        <dbReference type="ARBA" id="ARBA00022448"/>
    </source>
</evidence>
<feature type="transmembrane region" description="Helical" evidence="8">
    <location>
        <begin position="295"/>
        <end position="318"/>
    </location>
</feature>
<evidence type="ECO:0000256" key="8">
    <source>
        <dbReference type="SAM" id="Phobius"/>
    </source>
</evidence>
<dbReference type="GO" id="GO:0015297">
    <property type="term" value="F:antiporter activity"/>
    <property type="evidence" value="ECO:0007669"/>
    <property type="project" value="InterPro"/>
</dbReference>
<dbReference type="InterPro" id="IPR003148">
    <property type="entry name" value="RCK_N"/>
</dbReference>
<evidence type="ECO:0000256" key="5">
    <source>
        <dbReference type="ARBA" id="ARBA00022989"/>
    </source>
</evidence>
<feature type="transmembrane region" description="Helical" evidence="8">
    <location>
        <begin position="338"/>
        <end position="371"/>
    </location>
</feature>
<feature type="domain" description="RCK N-terminal" evidence="9">
    <location>
        <begin position="409"/>
        <end position="526"/>
    </location>
</feature>
<dbReference type="PROSITE" id="PS51201">
    <property type="entry name" value="RCK_N"/>
    <property type="match status" value="1"/>
</dbReference>
<dbReference type="SUPFAM" id="SSF51735">
    <property type="entry name" value="NAD(P)-binding Rossmann-fold domains"/>
    <property type="match status" value="1"/>
</dbReference>
<gene>
    <name evidence="10" type="ORF">AVDCRST_MAG18-1943</name>
</gene>
<dbReference type="Gene3D" id="1.20.1530.20">
    <property type="match status" value="1"/>
</dbReference>
<dbReference type="PANTHER" id="PTHR42751:SF1">
    <property type="entry name" value="CATION_PROTON ANTIPORTER YBAL-RELATED"/>
    <property type="match status" value="1"/>
</dbReference>
<dbReference type="InterPro" id="IPR038770">
    <property type="entry name" value="Na+/solute_symporter_sf"/>
</dbReference>
<dbReference type="Pfam" id="PF00999">
    <property type="entry name" value="Na_H_Exchanger"/>
    <property type="match status" value="1"/>
</dbReference>
<evidence type="ECO:0000256" key="4">
    <source>
        <dbReference type="ARBA" id="ARBA00022692"/>
    </source>
</evidence>
<feature type="transmembrane region" description="Helical" evidence="8">
    <location>
        <begin position="176"/>
        <end position="198"/>
    </location>
</feature>
<name>A0A6J4VD14_9BACT</name>
<feature type="transmembrane region" description="Helical" evidence="8">
    <location>
        <begin position="32"/>
        <end position="50"/>
    </location>
</feature>
<keyword evidence="6 8" id="KW-0472">Membrane</keyword>
<dbReference type="InterPro" id="IPR036291">
    <property type="entry name" value="NAD(P)-bd_dom_sf"/>
</dbReference>
<organism evidence="10">
    <name type="scientific">uncultured Thermomicrobiales bacterium</name>
    <dbReference type="NCBI Taxonomy" id="1645740"/>
    <lineage>
        <taxon>Bacteria</taxon>
        <taxon>Pseudomonadati</taxon>
        <taxon>Thermomicrobiota</taxon>
        <taxon>Thermomicrobia</taxon>
        <taxon>Thermomicrobiales</taxon>
        <taxon>environmental samples</taxon>
    </lineage>
</organism>
<dbReference type="Pfam" id="PF02254">
    <property type="entry name" value="TrkA_N"/>
    <property type="match status" value="1"/>
</dbReference>
<proteinExistence type="inferred from homology"/>
<feature type="transmembrane region" description="Helical" evidence="8">
    <location>
        <begin position="148"/>
        <end position="170"/>
    </location>
</feature>
<evidence type="ECO:0000313" key="10">
    <source>
        <dbReference type="EMBL" id="CAA9570695.1"/>
    </source>
</evidence>
<dbReference type="PANTHER" id="PTHR42751">
    <property type="entry name" value="SODIUM/HYDROGEN EXCHANGER FAMILY/TRKA DOMAIN PROTEIN"/>
    <property type="match status" value="1"/>
</dbReference>
<dbReference type="GO" id="GO:0006813">
    <property type="term" value="P:potassium ion transport"/>
    <property type="evidence" value="ECO:0007669"/>
    <property type="project" value="InterPro"/>
</dbReference>
<evidence type="ECO:0000256" key="2">
    <source>
        <dbReference type="ARBA" id="ARBA00005551"/>
    </source>
</evidence>
<accession>A0A6J4VD14</accession>
<feature type="transmembrane region" description="Helical" evidence="8">
    <location>
        <begin position="89"/>
        <end position="111"/>
    </location>
</feature>